<dbReference type="Gene3D" id="3.30.700.10">
    <property type="entry name" value="Glycoprotein, Type 4 Pilin"/>
    <property type="match status" value="1"/>
</dbReference>
<comment type="caution">
    <text evidence="2">The sequence shown here is derived from an EMBL/GenBank/DDBJ whole genome shotgun (WGS) entry which is preliminary data.</text>
</comment>
<dbReference type="SUPFAM" id="SSF54523">
    <property type="entry name" value="Pili subunits"/>
    <property type="match status" value="1"/>
</dbReference>
<accession>A0ABU9MUV8</accession>
<evidence type="ECO:0000313" key="2">
    <source>
        <dbReference type="EMBL" id="MEM0515070.1"/>
    </source>
</evidence>
<dbReference type="Proteomes" id="UP001447008">
    <property type="component" value="Unassembled WGS sequence"/>
</dbReference>
<keyword evidence="1" id="KW-0812">Transmembrane</keyword>
<gene>
    <name evidence="2" type="ORF">WCN91_06465</name>
</gene>
<feature type="transmembrane region" description="Helical" evidence="1">
    <location>
        <begin position="12"/>
        <end position="33"/>
    </location>
</feature>
<dbReference type="EMBL" id="JBCGCU010000005">
    <property type="protein sequence ID" value="MEM0515070.1"/>
    <property type="molecule type" value="Genomic_DNA"/>
</dbReference>
<sequence>MRRLASHKGFSLIELIIVIVILGVVAVATTQFVRFAMQIYGEGNQRAEQVAQARFTLLRLEKEIRNAVPNSVAVTGSCLSFFPIKNSGSYISGATSNLLTVIDFDGNIAVGDTLLIYPTSVSSVQNNALNIIAVDDQGSDDNLYSLSLSHVPALRSPGERYYVPESQVEVCLETNAGRQVLMRHQGGVMGVLAVDVNQWRVQYNAGSLRRNAMVSLFLELNSPGNERLALSHEVHIANVP</sequence>
<dbReference type="PROSITE" id="PS00409">
    <property type="entry name" value="PROKAR_NTER_METHYL"/>
    <property type="match status" value="1"/>
</dbReference>
<keyword evidence="3" id="KW-1185">Reference proteome</keyword>
<organism evidence="2 3">
    <name type="scientific">Pseudoalteromonas qingdaonensis</name>
    <dbReference type="NCBI Taxonomy" id="3131913"/>
    <lineage>
        <taxon>Bacteria</taxon>
        <taxon>Pseudomonadati</taxon>
        <taxon>Pseudomonadota</taxon>
        <taxon>Gammaproteobacteria</taxon>
        <taxon>Alteromonadales</taxon>
        <taxon>Pseudoalteromonadaceae</taxon>
        <taxon>Pseudoalteromonas</taxon>
    </lineage>
</organism>
<proteinExistence type="predicted"/>
<evidence type="ECO:0000313" key="3">
    <source>
        <dbReference type="Proteomes" id="UP001447008"/>
    </source>
</evidence>
<dbReference type="RefSeq" id="WP_342677414.1">
    <property type="nucleotide sequence ID" value="NZ_JBCGCU010000005.1"/>
</dbReference>
<evidence type="ECO:0000256" key="1">
    <source>
        <dbReference type="SAM" id="Phobius"/>
    </source>
</evidence>
<dbReference type="Pfam" id="PF07963">
    <property type="entry name" value="N_methyl"/>
    <property type="match status" value="1"/>
</dbReference>
<keyword evidence="1" id="KW-1133">Transmembrane helix</keyword>
<dbReference type="NCBIfam" id="TIGR02532">
    <property type="entry name" value="IV_pilin_GFxxxE"/>
    <property type="match status" value="1"/>
</dbReference>
<name>A0ABU9MUV8_9GAMM</name>
<keyword evidence="1" id="KW-0472">Membrane</keyword>
<dbReference type="InterPro" id="IPR045584">
    <property type="entry name" value="Pilin-like"/>
</dbReference>
<reference evidence="2 3" key="1">
    <citation type="submission" date="2024-03" db="EMBL/GenBank/DDBJ databases">
        <title>Pseudoalteromonas qingdaonensis sp. nov., isolated from the intestines of marine benthic organisms.</title>
        <authorList>
            <person name="Lin X."/>
            <person name="Fang S."/>
            <person name="Hu X."/>
        </authorList>
    </citation>
    <scope>NUCLEOTIDE SEQUENCE [LARGE SCALE GENOMIC DNA]</scope>
    <source>
        <strain evidence="2 3">YIC-827</strain>
    </source>
</reference>
<protein>
    <submittedName>
        <fullName evidence="2">Prepilin-type N-terminal cleavage/methylation domain-containing protein</fullName>
    </submittedName>
</protein>
<dbReference type="InterPro" id="IPR012902">
    <property type="entry name" value="N_methyl_site"/>
</dbReference>